<feature type="domain" description="Phospholipase/carboxylesterase/thioesterase" evidence="2">
    <location>
        <begin position="10"/>
        <end position="170"/>
    </location>
</feature>
<dbReference type="InterPro" id="IPR050565">
    <property type="entry name" value="LYPA1-2/EST-like"/>
</dbReference>
<comment type="similarity">
    <text evidence="1">Belongs to the AB hydrolase superfamily. AB hydrolase 2 family.</text>
</comment>
<organism evidence="3 4">
    <name type="scientific">Stereocaulon virgatum</name>
    <dbReference type="NCBI Taxonomy" id="373712"/>
    <lineage>
        <taxon>Eukaryota</taxon>
        <taxon>Fungi</taxon>
        <taxon>Dikarya</taxon>
        <taxon>Ascomycota</taxon>
        <taxon>Pezizomycotina</taxon>
        <taxon>Lecanoromycetes</taxon>
        <taxon>OSLEUM clade</taxon>
        <taxon>Lecanoromycetidae</taxon>
        <taxon>Lecanorales</taxon>
        <taxon>Lecanorineae</taxon>
        <taxon>Stereocaulaceae</taxon>
        <taxon>Stereocaulon</taxon>
    </lineage>
</organism>
<evidence type="ECO:0000313" key="4">
    <source>
        <dbReference type="Proteomes" id="UP001590950"/>
    </source>
</evidence>
<dbReference type="Proteomes" id="UP001590950">
    <property type="component" value="Unassembled WGS sequence"/>
</dbReference>
<evidence type="ECO:0000313" key="3">
    <source>
        <dbReference type="EMBL" id="KAL2045556.1"/>
    </source>
</evidence>
<dbReference type="EMBL" id="JBEFKJ010000006">
    <property type="protein sequence ID" value="KAL2045556.1"/>
    <property type="molecule type" value="Genomic_DNA"/>
</dbReference>
<dbReference type="InterPro" id="IPR003140">
    <property type="entry name" value="PLipase/COase/thioEstase"/>
</dbReference>
<protein>
    <recommendedName>
        <fullName evidence="2">Phospholipase/carboxylesterase/thioesterase domain-containing protein</fullName>
    </recommendedName>
</protein>
<gene>
    <name evidence="3" type="ORF">N7G274_001984</name>
</gene>
<comment type="caution">
    <text evidence="3">The sequence shown here is derived from an EMBL/GenBank/DDBJ whole genome shotgun (WGS) entry which is preliminary data.</text>
</comment>
<dbReference type="InterPro" id="IPR029058">
    <property type="entry name" value="AB_hydrolase_fold"/>
</dbReference>
<dbReference type="Gene3D" id="3.40.50.1820">
    <property type="entry name" value="alpha/beta hydrolase"/>
    <property type="match status" value="1"/>
</dbReference>
<reference evidence="3 4" key="1">
    <citation type="submission" date="2024-09" db="EMBL/GenBank/DDBJ databases">
        <title>Rethinking Asexuality: The Enigmatic Case of Functional Sexual Genes in Lepraria (Stereocaulaceae).</title>
        <authorList>
            <person name="Doellman M."/>
            <person name="Sun Y."/>
            <person name="Barcenas-Pena A."/>
            <person name="Lumbsch H.T."/>
            <person name="Grewe F."/>
        </authorList>
    </citation>
    <scope>NUCLEOTIDE SEQUENCE [LARGE SCALE GENOMIC DNA]</scope>
    <source>
        <strain evidence="3 4">Mercado 3170</strain>
    </source>
</reference>
<evidence type="ECO:0000259" key="2">
    <source>
        <dbReference type="Pfam" id="PF02230"/>
    </source>
</evidence>
<dbReference type="PANTHER" id="PTHR10655">
    <property type="entry name" value="LYSOPHOSPHOLIPASE-RELATED"/>
    <property type="match status" value="1"/>
</dbReference>
<dbReference type="SUPFAM" id="SSF53474">
    <property type="entry name" value="alpha/beta-Hydrolases"/>
    <property type="match status" value="1"/>
</dbReference>
<accession>A0ABR4AL69</accession>
<proteinExistence type="inferred from homology"/>
<keyword evidence="4" id="KW-1185">Reference proteome</keyword>
<dbReference type="Pfam" id="PF02230">
    <property type="entry name" value="Abhydrolase_2"/>
    <property type="match status" value="1"/>
</dbReference>
<evidence type="ECO:0000256" key="1">
    <source>
        <dbReference type="ARBA" id="ARBA00006499"/>
    </source>
</evidence>
<sequence>MSNASVHHPDPVIILPSREHTHTIIILHGLSTNGSIFSAQLLQTALNSAGLILPNIFPYVKFVFPSGGRRRCTALNSTMTNVWFDIQTIDDRTIGENEQVEGLRESSIYLHEIITAEIALLENFGKSQEDLALWGFSQGCAMGAWVMLSGGRKLGAFVGMSGWLPFRRQIDAVIGTEGEKEEKRRRVLDLMNDTVSIPSLVDDSATGNLAGFRTPAFLGHGSQDVKVKTQWGEEMRKSLKGLGMDVTWKGYEGLEHWWRAPEEIDDVIEFLRGKGF</sequence>
<name>A0ABR4AL69_9LECA</name>
<dbReference type="PANTHER" id="PTHR10655:SF63">
    <property type="entry name" value="PHOSPHOLIPASE_CARBOXYLESTERASE_THIOESTERASE DOMAIN-CONTAINING PROTEIN"/>
    <property type="match status" value="1"/>
</dbReference>